<evidence type="ECO:0000256" key="6">
    <source>
        <dbReference type="ARBA" id="ARBA00022801"/>
    </source>
</evidence>
<dbReference type="SUPFAM" id="SSF109604">
    <property type="entry name" value="HD-domain/PDEase-like"/>
    <property type="match status" value="1"/>
</dbReference>
<dbReference type="PROSITE" id="PS51643">
    <property type="entry name" value="HD_CAS3"/>
    <property type="match status" value="1"/>
</dbReference>
<evidence type="ECO:0000256" key="5">
    <source>
        <dbReference type="ARBA" id="ARBA00022741"/>
    </source>
</evidence>
<keyword evidence="8" id="KW-0067">ATP-binding</keyword>
<comment type="similarity">
    <text evidence="10">Belongs to the DEAD box helicase family.</text>
</comment>
<sequence>MRGTAPAVFAKSAQHGRAPELLTDHLLATRDAVRELRRRTGAVAAAAVVPTGLWPVAEIAALAHDLGKVARGFQDMLTGRTRSWGHRHELLSLGFLPELLSNADQRLWVASAVITHHRSLTEPALSGPGSSITAMYTGMTVDDLREDLGDIDDAAVGAMHAWLSGMLATPSGIGGTPAPSAAALVAAAHAELSRLRQQWRHPVDPGTGLAAVLLQGALTLADHLSSAHAALHQHQPIGTGLTDRLTRHFGTTDWLRPHQRDCGEVDGHLLLRSPTGSGKTEAGLLWAVRQVHALAEGTGAVPRVVFTLPYLASINAMATRLGELVGDPELIGVAHSRAASYHLAVASDTDDGPASHAAARKAVSRAAATSLFRETVRVATPYQLLRAALAGPAHAGTLLDLTNSVIILDELHAYDTTRLGYILASAALWDRLGCRIAVLSATLPTALADLVGATLHTPVTAVIGPAGPPRHRIRLHEHPLTHPVTVAEIGARLAADESVLVVANNVAHAQALYDVLAPPVRARHGEPAAVLLHSRFTRGDRNRIEQALTDRYRATRLPRPPGLVVATQVVEVSLDIDLDALYTAAAPLEALLQRFGRVNRRGKRPPADVVICPPGYGSRRGDRSGREYADGVYEAEPVRLGWQILTRHDGQPVDETAATGWLDEIYTSGWGRTWHTEVERARHRFTTDFLTFDMPFAGREHLEDRFDALFNGTDAILARHRDSYADLLTEHPDRAGRLLGEQYLIPLPDWANGIATYDKHLRVRVIDGDYDDERGLLAVRPVAGTAVYTPGEVL</sequence>
<dbReference type="InterPro" id="IPR006474">
    <property type="entry name" value="Helicase_Cas3_CRISPR-ass_core"/>
</dbReference>
<dbReference type="PANTHER" id="PTHR47959:SF16">
    <property type="entry name" value="CRISPR-ASSOCIATED NUCLEASE_HELICASE CAS3-RELATED"/>
    <property type="match status" value="1"/>
</dbReference>
<dbReference type="Gene3D" id="1.10.3210.30">
    <property type="match status" value="1"/>
</dbReference>
<evidence type="ECO:0000256" key="4">
    <source>
        <dbReference type="ARBA" id="ARBA00022723"/>
    </source>
</evidence>
<dbReference type="Pfam" id="PF22590">
    <property type="entry name" value="Cas3-like_C_2"/>
    <property type="match status" value="1"/>
</dbReference>
<dbReference type="SUPFAM" id="SSF52540">
    <property type="entry name" value="P-loop containing nucleoside triphosphate hydrolases"/>
    <property type="match status" value="1"/>
</dbReference>
<evidence type="ECO:0000256" key="3">
    <source>
        <dbReference type="ARBA" id="ARBA00022722"/>
    </source>
</evidence>
<reference evidence="12" key="1">
    <citation type="submission" date="2021-04" db="EMBL/GenBank/DDBJ databases">
        <title>Biosynthetic gene clusters of Dactylosporangioum roseum.</title>
        <authorList>
            <person name="Hartkoorn R.C."/>
            <person name="Beaudoing E."/>
            <person name="Hot D."/>
            <person name="Moureu S."/>
        </authorList>
    </citation>
    <scope>NUCLEOTIDE SEQUENCE</scope>
    <source>
        <strain evidence="12">NRRL B-16295</strain>
    </source>
</reference>
<organism evidence="12 13">
    <name type="scientific">Dactylosporangium roseum</name>
    <dbReference type="NCBI Taxonomy" id="47989"/>
    <lineage>
        <taxon>Bacteria</taxon>
        <taxon>Bacillati</taxon>
        <taxon>Actinomycetota</taxon>
        <taxon>Actinomycetes</taxon>
        <taxon>Micromonosporales</taxon>
        <taxon>Micromonosporaceae</taxon>
        <taxon>Dactylosporangium</taxon>
    </lineage>
</organism>
<dbReference type="InterPro" id="IPR027417">
    <property type="entry name" value="P-loop_NTPase"/>
</dbReference>
<keyword evidence="5" id="KW-0547">Nucleotide-binding</keyword>
<dbReference type="Proteomes" id="UP001058271">
    <property type="component" value="Chromosome"/>
</dbReference>
<dbReference type="Pfam" id="PF00270">
    <property type="entry name" value="DEAD"/>
    <property type="match status" value="1"/>
</dbReference>
<dbReference type="Pfam" id="PF18019">
    <property type="entry name" value="Cas3_HD"/>
    <property type="match status" value="1"/>
</dbReference>
<accession>A0ABY5ZCQ7</accession>
<dbReference type="NCBIfam" id="TIGR01596">
    <property type="entry name" value="cas3_HD"/>
    <property type="match status" value="1"/>
</dbReference>
<comment type="similarity">
    <text evidence="1">In the N-terminal section; belongs to the CRISPR-associated nuclease Cas3-HD family.</text>
</comment>
<keyword evidence="9" id="KW-0051">Antiviral defense</keyword>
<dbReference type="InterPro" id="IPR054712">
    <property type="entry name" value="Cas3-like_dom"/>
</dbReference>
<name>A0ABY5ZCQ7_9ACTN</name>
<evidence type="ECO:0000256" key="7">
    <source>
        <dbReference type="ARBA" id="ARBA00022806"/>
    </source>
</evidence>
<evidence type="ECO:0000256" key="2">
    <source>
        <dbReference type="ARBA" id="ARBA00009046"/>
    </source>
</evidence>
<keyword evidence="13" id="KW-1185">Reference proteome</keyword>
<proteinExistence type="inferred from homology"/>
<dbReference type="Gene3D" id="3.40.50.300">
    <property type="entry name" value="P-loop containing nucleotide triphosphate hydrolases"/>
    <property type="match status" value="2"/>
</dbReference>
<keyword evidence="6" id="KW-0378">Hydrolase</keyword>
<dbReference type="RefSeq" id="WP_260728847.1">
    <property type="nucleotide sequence ID" value="NZ_BAAABS010000089.1"/>
</dbReference>
<dbReference type="InterPro" id="IPR038257">
    <property type="entry name" value="CRISPR-assoc_Cas3_HD_sf"/>
</dbReference>
<keyword evidence="7" id="KW-0347">Helicase</keyword>
<keyword evidence="4" id="KW-0479">Metal-binding</keyword>
<dbReference type="InterPro" id="IPR014001">
    <property type="entry name" value="Helicase_ATP-bd"/>
</dbReference>
<dbReference type="SMART" id="SM00487">
    <property type="entry name" value="DEXDc"/>
    <property type="match status" value="1"/>
</dbReference>
<dbReference type="SMART" id="SM00490">
    <property type="entry name" value="HELICc"/>
    <property type="match status" value="1"/>
</dbReference>
<evidence type="ECO:0000256" key="8">
    <source>
        <dbReference type="ARBA" id="ARBA00022840"/>
    </source>
</evidence>
<dbReference type="InterPro" id="IPR006483">
    <property type="entry name" value="CRISPR-assoc_Cas3_HD"/>
</dbReference>
<comment type="similarity">
    <text evidence="2">In the central section; belongs to the CRISPR-associated helicase Cas3 family.</text>
</comment>
<dbReference type="PANTHER" id="PTHR47959">
    <property type="entry name" value="ATP-DEPENDENT RNA HELICASE RHLE-RELATED"/>
    <property type="match status" value="1"/>
</dbReference>
<dbReference type="EMBL" id="CP073721">
    <property type="protein sequence ID" value="UWZ39439.1"/>
    <property type="molecule type" value="Genomic_DNA"/>
</dbReference>
<gene>
    <name evidence="12" type="primary">cas3</name>
    <name evidence="12" type="ORF">Drose_15070</name>
</gene>
<evidence type="ECO:0000259" key="11">
    <source>
        <dbReference type="PROSITE" id="PS51643"/>
    </source>
</evidence>
<feature type="domain" description="HD Cas3-type" evidence="11">
    <location>
        <begin position="15"/>
        <end position="224"/>
    </location>
</feature>
<evidence type="ECO:0000256" key="1">
    <source>
        <dbReference type="ARBA" id="ARBA00006847"/>
    </source>
</evidence>
<evidence type="ECO:0000313" key="12">
    <source>
        <dbReference type="EMBL" id="UWZ39439.1"/>
    </source>
</evidence>
<dbReference type="NCBIfam" id="TIGR01587">
    <property type="entry name" value="cas3_core"/>
    <property type="match status" value="1"/>
</dbReference>
<keyword evidence="3" id="KW-0540">Nuclease</keyword>
<dbReference type="InterPro" id="IPR050079">
    <property type="entry name" value="DEAD_box_RNA_helicase"/>
</dbReference>
<evidence type="ECO:0000256" key="9">
    <source>
        <dbReference type="ARBA" id="ARBA00023118"/>
    </source>
</evidence>
<dbReference type="InterPro" id="IPR011545">
    <property type="entry name" value="DEAD/DEAH_box_helicase_dom"/>
</dbReference>
<dbReference type="InterPro" id="IPR001650">
    <property type="entry name" value="Helicase_C-like"/>
</dbReference>
<evidence type="ECO:0000256" key="10">
    <source>
        <dbReference type="ARBA" id="ARBA00038437"/>
    </source>
</evidence>
<dbReference type="CDD" id="cd09641">
    <property type="entry name" value="Cas3''_I"/>
    <property type="match status" value="1"/>
</dbReference>
<evidence type="ECO:0000313" key="13">
    <source>
        <dbReference type="Proteomes" id="UP001058271"/>
    </source>
</evidence>
<protein>
    <submittedName>
        <fullName evidence="12">CRISPR-associated helicase Cas3</fullName>
    </submittedName>
</protein>